<proteinExistence type="predicted"/>
<protein>
    <recommendedName>
        <fullName evidence="6">DNA/RNA polymerases superfamily protein</fullName>
    </recommendedName>
</protein>
<feature type="domain" description="Reverse transcriptase/retrotransposon-derived protein RNase H-like" evidence="1">
    <location>
        <begin position="104"/>
        <end position="170"/>
    </location>
</feature>
<dbReference type="InterPro" id="IPR043502">
    <property type="entry name" value="DNA/RNA_pol_sf"/>
</dbReference>
<dbReference type="SUPFAM" id="SSF56672">
    <property type="entry name" value="DNA/RNA polymerases"/>
    <property type="match status" value="1"/>
</dbReference>
<keyword evidence="4" id="KW-1185">Reference proteome</keyword>
<evidence type="ECO:0000259" key="3">
    <source>
        <dbReference type="Pfam" id="PF24626"/>
    </source>
</evidence>
<dbReference type="Pfam" id="PF24626">
    <property type="entry name" value="SH3_Tf2-1"/>
    <property type="match status" value="1"/>
</dbReference>
<feature type="domain" description="Integrase zinc-binding" evidence="2">
    <location>
        <begin position="256"/>
        <end position="310"/>
    </location>
</feature>
<feature type="domain" description="Tf2-1-like SH3-like" evidence="3">
    <location>
        <begin position="342"/>
        <end position="373"/>
    </location>
</feature>
<evidence type="ECO:0008006" key="6">
    <source>
        <dbReference type="Google" id="ProtNLM"/>
    </source>
</evidence>
<evidence type="ECO:0000259" key="2">
    <source>
        <dbReference type="Pfam" id="PF17921"/>
    </source>
</evidence>
<dbReference type="PANTHER" id="PTHR46148">
    <property type="entry name" value="CHROMO DOMAIN-CONTAINING PROTEIN"/>
    <property type="match status" value="1"/>
</dbReference>
<reference evidence="5" key="2">
    <citation type="submission" date="2025-08" db="UniProtKB">
        <authorList>
            <consortium name="RefSeq"/>
        </authorList>
    </citation>
    <scope>IDENTIFICATION</scope>
</reference>
<organism evidence="4 5">
    <name type="scientific">Gossypium hirsutum</name>
    <name type="common">Upland cotton</name>
    <name type="synonym">Gossypium mexicanum</name>
    <dbReference type="NCBI Taxonomy" id="3635"/>
    <lineage>
        <taxon>Eukaryota</taxon>
        <taxon>Viridiplantae</taxon>
        <taxon>Streptophyta</taxon>
        <taxon>Embryophyta</taxon>
        <taxon>Tracheophyta</taxon>
        <taxon>Spermatophyta</taxon>
        <taxon>Magnoliopsida</taxon>
        <taxon>eudicotyledons</taxon>
        <taxon>Gunneridae</taxon>
        <taxon>Pentapetalae</taxon>
        <taxon>rosids</taxon>
        <taxon>malvids</taxon>
        <taxon>Malvales</taxon>
        <taxon>Malvaceae</taxon>
        <taxon>Malvoideae</taxon>
        <taxon>Gossypium</taxon>
    </lineage>
</organism>
<dbReference type="Gene3D" id="3.10.10.10">
    <property type="entry name" value="HIV Type 1 Reverse Transcriptase, subunit A, domain 1"/>
    <property type="match status" value="1"/>
</dbReference>
<accession>A0ABM2YMZ7</accession>
<dbReference type="Pfam" id="PF17919">
    <property type="entry name" value="RT_RNaseH_2"/>
    <property type="match status" value="1"/>
</dbReference>
<dbReference type="RefSeq" id="XP_040931910.1">
    <property type="nucleotide sequence ID" value="XM_041075976.1"/>
</dbReference>
<dbReference type="GeneID" id="121205050"/>
<dbReference type="Proteomes" id="UP000818029">
    <property type="component" value="Chromosome A08"/>
</dbReference>
<sequence length="445" mass="51446">MASKLLQQGCSTYLAYVIHLDSVGSQCELPGLSPDREVELAIEVYPSTAPISIPPYRMSPTELKELKIQLQDLLDRGFIQPSISPLLPVESKRKLRSKDSFPYKCQESFEKLKQMLTEAPILTLPESRKDFIVYSDASLSGLHCVLMQEGKVIASTSRQLKPHKRKANIVADALSRKVANDLREMFARLSIYDDRSLIAELKVKPVMFDQIKSTQLKDDILLKKREMIQTGTVENFSIDAYRCLRYRDRVCVPAKSKLKELILREAHDGSFALHPRGTKMHCDLRDLYWWPGMKRDIVEYVGKCLTCQQVTAEHQGIEYSVGDKVFLKVSSWKKVLRFGRKERIGPVAYRLALPPELQKIHNVFQVSMLRRYRSDPFHVISIEDIEIQPDLSYKEEPVEILAREIKELRNKRVPLVKVLWKSHKVEEATWELEESMRARYPPIYS</sequence>
<reference evidence="4" key="1">
    <citation type="journal article" date="2020" name="Nat. Genet.">
        <title>Genomic diversifications of five Gossypium allopolyploid species and their impact on cotton improvement.</title>
        <authorList>
            <person name="Chen Z.J."/>
            <person name="Sreedasyam A."/>
            <person name="Ando A."/>
            <person name="Song Q."/>
            <person name="De Santiago L.M."/>
            <person name="Hulse-Kemp A.M."/>
            <person name="Ding M."/>
            <person name="Ye W."/>
            <person name="Kirkbride R.C."/>
            <person name="Jenkins J."/>
            <person name="Plott C."/>
            <person name="Lovell J."/>
            <person name="Lin Y.M."/>
            <person name="Vaughn R."/>
            <person name="Liu B."/>
            <person name="Simpson S."/>
            <person name="Scheffler B.E."/>
            <person name="Wen L."/>
            <person name="Saski C.A."/>
            <person name="Grover C.E."/>
            <person name="Hu G."/>
            <person name="Conover J.L."/>
            <person name="Carlson J.W."/>
            <person name="Shu S."/>
            <person name="Boston L.B."/>
            <person name="Williams M."/>
            <person name="Peterson D.G."/>
            <person name="McGee K."/>
            <person name="Jones D.C."/>
            <person name="Wendel J.F."/>
            <person name="Stelly D.M."/>
            <person name="Grimwood J."/>
            <person name="Schmutz J."/>
        </authorList>
    </citation>
    <scope>NUCLEOTIDE SEQUENCE [LARGE SCALE GENOMIC DNA]</scope>
    <source>
        <strain evidence="4">cv. TM-1</strain>
    </source>
</reference>
<dbReference type="Gene3D" id="1.10.340.70">
    <property type="match status" value="1"/>
</dbReference>
<gene>
    <name evidence="5" type="primary">LOC121205050</name>
</gene>
<dbReference type="Pfam" id="PF17921">
    <property type="entry name" value="Integrase_H2C2"/>
    <property type="match status" value="1"/>
</dbReference>
<evidence type="ECO:0000259" key="1">
    <source>
        <dbReference type="Pfam" id="PF17919"/>
    </source>
</evidence>
<dbReference type="InterPro" id="IPR041577">
    <property type="entry name" value="RT_RNaseH_2"/>
</dbReference>
<evidence type="ECO:0000313" key="4">
    <source>
        <dbReference type="Proteomes" id="UP000818029"/>
    </source>
</evidence>
<evidence type="ECO:0000313" key="5">
    <source>
        <dbReference type="RefSeq" id="XP_040931910.1"/>
    </source>
</evidence>
<dbReference type="InterPro" id="IPR041588">
    <property type="entry name" value="Integrase_H2C2"/>
</dbReference>
<dbReference type="PANTHER" id="PTHR46148:SF44">
    <property type="entry name" value="GAG-POL POLYPROTEIN"/>
    <property type="match status" value="1"/>
</dbReference>
<dbReference type="InterPro" id="IPR056924">
    <property type="entry name" value="SH3_Tf2-1"/>
</dbReference>
<name>A0ABM2YMZ7_GOSHI</name>